<sequence length="130" mass="14736">MEITITINQIISFFLYTAIFAVLVYLTISIRNINLFLKELRLLVETNRKNIDSTMESLPVIASDIKSITGDVKEGITTLTNTAENIQNNISDSSNTAAKKAEITIEYVQVVGHILKMGIDYFDKKHKRKR</sequence>
<feature type="transmembrane region" description="Helical" evidence="1">
    <location>
        <begin position="6"/>
        <end position="28"/>
    </location>
</feature>
<reference evidence="2 3" key="1">
    <citation type="submission" date="2021-03" db="EMBL/GenBank/DDBJ databases">
        <title>Genomic Encyclopedia of Type Strains, Phase IV (KMG-IV): sequencing the most valuable type-strain genomes for metagenomic binning, comparative biology and taxonomic classification.</title>
        <authorList>
            <person name="Goeker M."/>
        </authorList>
    </citation>
    <scope>NUCLEOTIDE SEQUENCE [LARGE SCALE GENOMIC DNA]</scope>
    <source>
        <strain evidence="2 3">DSM 24004</strain>
    </source>
</reference>
<dbReference type="RefSeq" id="WP_209512237.1">
    <property type="nucleotide sequence ID" value="NZ_JAGGKS010000007.1"/>
</dbReference>
<dbReference type="Proteomes" id="UP001519342">
    <property type="component" value="Unassembled WGS sequence"/>
</dbReference>
<evidence type="ECO:0000313" key="2">
    <source>
        <dbReference type="EMBL" id="MBP1926499.1"/>
    </source>
</evidence>
<evidence type="ECO:0000256" key="1">
    <source>
        <dbReference type="SAM" id="Phobius"/>
    </source>
</evidence>
<keyword evidence="3" id="KW-1185">Reference proteome</keyword>
<organism evidence="2 3">
    <name type="scientific">Sedimentibacter acidaminivorans</name>
    <dbReference type="NCBI Taxonomy" id="913099"/>
    <lineage>
        <taxon>Bacteria</taxon>
        <taxon>Bacillati</taxon>
        <taxon>Bacillota</taxon>
        <taxon>Tissierellia</taxon>
        <taxon>Sedimentibacter</taxon>
    </lineage>
</organism>
<keyword evidence="1" id="KW-0472">Membrane</keyword>
<name>A0ABS4GFR2_9FIRM</name>
<evidence type="ECO:0000313" key="3">
    <source>
        <dbReference type="Proteomes" id="UP001519342"/>
    </source>
</evidence>
<keyword evidence="1" id="KW-1133">Transmembrane helix</keyword>
<comment type="caution">
    <text evidence="2">The sequence shown here is derived from an EMBL/GenBank/DDBJ whole genome shotgun (WGS) entry which is preliminary data.</text>
</comment>
<dbReference type="EMBL" id="JAGGKS010000007">
    <property type="protein sequence ID" value="MBP1926499.1"/>
    <property type="molecule type" value="Genomic_DNA"/>
</dbReference>
<protein>
    <submittedName>
        <fullName evidence="2">Methyl-accepting chemotaxis protein</fullName>
    </submittedName>
</protein>
<keyword evidence="1" id="KW-0812">Transmembrane</keyword>
<accession>A0ABS4GFR2</accession>
<proteinExistence type="predicted"/>
<gene>
    <name evidence="2" type="ORF">J2Z76_002368</name>
</gene>